<gene>
    <name evidence="6" type="ORF">BEU04_00240</name>
</gene>
<comment type="caution">
    <text evidence="6">The sequence shown here is derived from an EMBL/GenBank/DDBJ whole genome shotgun (WGS) entry which is preliminary data.</text>
</comment>
<dbReference type="Gene3D" id="3.40.50.10240">
    <property type="entry name" value="Thiamin pyrophosphokinase, catalytic domain"/>
    <property type="match status" value="1"/>
</dbReference>
<keyword evidence="4" id="KW-0067">ATP-binding</keyword>
<evidence type="ECO:0000256" key="2">
    <source>
        <dbReference type="ARBA" id="ARBA00022741"/>
    </source>
</evidence>
<evidence type="ECO:0000256" key="3">
    <source>
        <dbReference type="ARBA" id="ARBA00022777"/>
    </source>
</evidence>
<evidence type="ECO:0000313" key="7">
    <source>
        <dbReference type="Proteomes" id="UP000183815"/>
    </source>
</evidence>
<keyword evidence="1" id="KW-0808">Transferase</keyword>
<sequence>MKALIVGDRPILEDVSRLAEGRFVIAADGGANRLLSHGIRPDLVIGDMDSISSSSKRELEDVLLEDKNINSTDLEKAFDYAKDQNASQITVIGWAGGRVDHTLAAFGLVFKGAILIDEVFHVEEIKEKFSFSSPEGTIFSLISVPTAVVSVSGSRWDLDQTSLNLGGRALHNEVDSSGKVTITCHSGKLALMRGKFRLPHD</sequence>
<dbReference type="NCBIfam" id="TIGR01378">
    <property type="entry name" value="thi_PPkinase"/>
    <property type="match status" value="1"/>
</dbReference>
<dbReference type="GO" id="GO:0006772">
    <property type="term" value="P:thiamine metabolic process"/>
    <property type="evidence" value="ECO:0007669"/>
    <property type="project" value="InterPro"/>
</dbReference>
<protein>
    <submittedName>
        <fullName evidence="6">Thiamine diphosphokinase</fullName>
    </submittedName>
</protein>
<dbReference type="GO" id="GO:0004788">
    <property type="term" value="F:thiamine diphosphokinase activity"/>
    <property type="evidence" value="ECO:0007669"/>
    <property type="project" value="InterPro"/>
</dbReference>
<dbReference type="InterPro" id="IPR036759">
    <property type="entry name" value="TPK_catalytic_sf"/>
</dbReference>
<dbReference type="GO" id="GO:0005524">
    <property type="term" value="F:ATP binding"/>
    <property type="evidence" value="ECO:0007669"/>
    <property type="project" value="UniProtKB-KW"/>
</dbReference>
<accession>A0A1J5U2K9</accession>
<dbReference type="InterPro" id="IPR007373">
    <property type="entry name" value="Thiamin_PyroPKinase_B1-bd"/>
</dbReference>
<reference evidence="6 7" key="1">
    <citation type="submission" date="2016-08" db="EMBL/GenBank/DDBJ databases">
        <title>New Insights into Marine Group III Euryarchaeota, from dark to light.</title>
        <authorList>
            <person name="Haro-Moreno J.M."/>
            <person name="Rodriguez-Valera F."/>
            <person name="Lopez-Garcia P."/>
            <person name="Moreira D."/>
            <person name="Martin-Cuadrado A.B."/>
        </authorList>
    </citation>
    <scope>NUCLEOTIDE SEQUENCE [LARGE SCALE GENOMIC DNA]</scope>
    <source>
        <strain evidence="6">CG-Bathy1</strain>
    </source>
</reference>
<evidence type="ECO:0000256" key="4">
    <source>
        <dbReference type="ARBA" id="ARBA00022840"/>
    </source>
</evidence>
<evidence type="ECO:0000259" key="5">
    <source>
        <dbReference type="SMART" id="SM00983"/>
    </source>
</evidence>
<dbReference type="Pfam" id="PF04265">
    <property type="entry name" value="TPK_B1_binding"/>
    <property type="match status" value="1"/>
</dbReference>
<dbReference type="GO" id="GO:0016301">
    <property type="term" value="F:kinase activity"/>
    <property type="evidence" value="ECO:0007669"/>
    <property type="project" value="UniProtKB-KW"/>
</dbReference>
<dbReference type="CDD" id="cd07995">
    <property type="entry name" value="TPK"/>
    <property type="match status" value="1"/>
</dbReference>
<organism evidence="6 7">
    <name type="scientific">Marine Group III euryarchaeote CG-Bathy1</name>
    <dbReference type="NCBI Taxonomy" id="1889001"/>
    <lineage>
        <taxon>Archaea</taxon>
        <taxon>Methanobacteriati</taxon>
        <taxon>Thermoplasmatota</taxon>
        <taxon>Thermoplasmata</taxon>
        <taxon>Candidatus Thermoprofundales</taxon>
    </lineage>
</organism>
<dbReference type="InterPro" id="IPR007371">
    <property type="entry name" value="TPK_catalytic"/>
</dbReference>
<proteinExistence type="predicted"/>
<dbReference type="InterPro" id="IPR006282">
    <property type="entry name" value="Thi_PPkinase"/>
</dbReference>
<keyword evidence="2" id="KW-0547">Nucleotide-binding</keyword>
<feature type="domain" description="Thiamin pyrophosphokinase thiamin-binding" evidence="5">
    <location>
        <begin position="112"/>
        <end position="190"/>
    </location>
</feature>
<dbReference type="PANTHER" id="PTHR41299">
    <property type="entry name" value="THIAMINE PYROPHOSPHOKINASE"/>
    <property type="match status" value="1"/>
</dbReference>
<evidence type="ECO:0000313" key="6">
    <source>
        <dbReference type="EMBL" id="OIR20276.1"/>
    </source>
</evidence>
<dbReference type="PANTHER" id="PTHR41299:SF1">
    <property type="entry name" value="THIAMINE PYROPHOSPHOKINASE"/>
    <property type="match status" value="1"/>
</dbReference>
<dbReference type="Pfam" id="PF04263">
    <property type="entry name" value="TPK_catalytic"/>
    <property type="match status" value="1"/>
</dbReference>
<dbReference type="SUPFAM" id="SSF63999">
    <property type="entry name" value="Thiamin pyrophosphokinase, catalytic domain"/>
    <property type="match status" value="1"/>
</dbReference>
<dbReference type="Proteomes" id="UP000183815">
    <property type="component" value="Unassembled WGS sequence"/>
</dbReference>
<dbReference type="AlphaFoldDB" id="A0A1J5U2K9"/>
<keyword evidence="3 6" id="KW-0418">Kinase</keyword>
<dbReference type="GO" id="GO:0009229">
    <property type="term" value="P:thiamine diphosphate biosynthetic process"/>
    <property type="evidence" value="ECO:0007669"/>
    <property type="project" value="InterPro"/>
</dbReference>
<dbReference type="GO" id="GO:0030975">
    <property type="term" value="F:thiamine binding"/>
    <property type="evidence" value="ECO:0007669"/>
    <property type="project" value="InterPro"/>
</dbReference>
<dbReference type="SMART" id="SM00983">
    <property type="entry name" value="TPK_B1_binding"/>
    <property type="match status" value="1"/>
</dbReference>
<name>A0A1J5U2K9_9ARCH</name>
<dbReference type="InterPro" id="IPR053149">
    <property type="entry name" value="TPK"/>
</dbReference>
<evidence type="ECO:0000256" key="1">
    <source>
        <dbReference type="ARBA" id="ARBA00022679"/>
    </source>
</evidence>
<dbReference type="EMBL" id="MIYU01000001">
    <property type="protein sequence ID" value="OIR20276.1"/>
    <property type="molecule type" value="Genomic_DNA"/>
</dbReference>